<dbReference type="GO" id="GO:0005643">
    <property type="term" value="C:nuclear pore"/>
    <property type="evidence" value="ECO:0007669"/>
    <property type="project" value="TreeGrafter"/>
</dbReference>
<evidence type="ECO:0000259" key="2">
    <source>
        <dbReference type="PROSITE" id="PS50196"/>
    </source>
</evidence>
<dbReference type="GeneTree" id="ENSGT00940000154389"/>
<organism evidence="3 4">
    <name type="scientific">Oncorhynchus mykiss</name>
    <name type="common">Rainbow trout</name>
    <name type="synonym">Salmo gairdneri</name>
    <dbReference type="NCBI Taxonomy" id="8022"/>
    <lineage>
        <taxon>Eukaryota</taxon>
        <taxon>Metazoa</taxon>
        <taxon>Chordata</taxon>
        <taxon>Craniata</taxon>
        <taxon>Vertebrata</taxon>
        <taxon>Euteleostomi</taxon>
        <taxon>Actinopterygii</taxon>
        <taxon>Neopterygii</taxon>
        <taxon>Teleostei</taxon>
        <taxon>Protacanthopterygii</taxon>
        <taxon>Salmoniformes</taxon>
        <taxon>Salmonidae</taxon>
        <taxon>Salmoninae</taxon>
        <taxon>Oncorhynchus</taxon>
    </lineage>
</organism>
<dbReference type="PROSITE" id="PS50196">
    <property type="entry name" value="RANBD1"/>
    <property type="match status" value="1"/>
</dbReference>
<protein>
    <recommendedName>
        <fullName evidence="2">RanBD1 domain-containing protein</fullName>
    </recommendedName>
</protein>
<feature type="compositionally biased region" description="Polar residues" evidence="1">
    <location>
        <begin position="7"/>
        <end position="16"/>
    </location>
</feature>
<dbReference type="AlphaFoldDB" id="A0A8K9WTA6"/>
<dbReference type="GO" id="GO:0005096">
    <property type="term" value="F:GTPase activator activity"/>
    <property type="evidence" value="ECO:0007669"/>
    <property type="project" value="TreeGrafter"/>
</dbReference>
<dbReference type="PANTHER" id="PTHR23138:SF87">
    <property type="entry name" value="E3 SUMO-PROTEIN LIGASE RANBP2"/>
    <property type="match status" value="1"/>
</dbReference>
<name>A0A8K9WTA6_ONCMY</name>
<sequence>MHPWLQLPTSYQSLQVPGQAEPDQGSNNDSTHVEEDKNGPHFEPIVPLPDKVDVKTGEEEEKEMFCNRAKLFRFDAETKEWKERGIGLVKILKHNTSGKVRLLMRREKVLKVCANHWITTTMNLKQKWGQDIVRGL</sequence>
<dbReference type="SUPFAM" id="SSF50729">
    <property type="entry name" value="PH domain-like"/>
    <property type="match status" value="1"/>
</dbReference>
<dbReference type="InterPro" id="IPR000156">
    <property type="entry name" value="Ran_bind_dom"/>
</dbReference>
<proteinExistence type="predicted"/>
<dbReference type="InterPro" id="IPR045255">
    <property type="entry name" value="RanBP1-like"/>
</dbReference>
<dbReference type="Ensembl" id="ENSOMYT00000157032.1">
    <property type="protein sequence ID" value="ENSOMYP00000122724.1"/>
    <property type="gene ID" value="ENSOMYG00000054499.1"/>
</dbReference>
<evidence type="ECO:0000256" key="1">
    <source>
        <dbReference type="SAM" id="MobiDB-lite"/>
    </source>
</evidence>
<feature type="region of interest" description="Disordered" evidence="1">
    <location>
        <begin position="1"/>
        <end position="49"/>
    </location>
</feature>
<feature type="domain" description="RanBD1" evidence="2">
    <location>
        <begin position="41"/>
        <end position="131"/>
    </location>
</feature>
<dbReference type="Gene3D" id="2.30.29.30">
    <property type="entry name" value="Pleckstrin-homology domain (PH domain)/Phosphotyrosine-binding domain (PTB)"/>
    <property type="match status" value="1"/>
</dbReference>
<dbReference type="PANTHER" id="PTHR23138">
    <property type="entry name" value="RAN BINDING PROTEIN"/>
    <property type="match status" value="1"/>
</dbReference>
<keyword evidence="4" id="KW-1185">Reference proteome</keyword>
<evidence type="ECO:0000313" key="4">
    <source>
        <dbReference type="Proteomes" id="UP000694395"/>
    </source>
</evidence>
<dbReference type="SMART" id="SM00160">
    <property type="entry name" value="RanBD"/>
    <property type="match status" value="1"/>
</dbReference>
<reference evidence="3" key="3">
    <citation type="submission" date="2025-09" db="UniProtKB">
        <authorList>
            <consortium name="Ensembl"/>
        </authorList>
    </citation>
    <scope>IDENTIFICATION</scope>
</reference>
<evidence type="ECO:0000313" key="3">
    <source>
        <dbReference type="Ensembl" id="ENSOMYP00000122724.1"/>
    </source>
</evidence>
<feature type="compositionally biased region" description="Basic and acidic residues" evidence="1">
    <location>
        <begin position="31"/>
        <end position="40"/>
    </location>
</feature>
<reference evidence="3" key="1">
    <citation type="submission" date="2020-07" db="EMBL/GenBank/DDBJ databases">
        <title>A long reads based de novo assembly of the rainbow trout Arlee double haploid line genome.</title>
        <authorList>
            <person name="Gao G."/>
            <person name="Palti Y."/>
        </authorList>
    </citation>
    <scope>NUCLEOTIDE SEQUENCE [LARGE SCALE GENOMIC DNA]</scope>
</reference>
<dbReference type="Pfam" id="PF00638">
    <property type="entry name" value="Ran_BP1"/>
    <property type="match status" value="1"/>
</dbReference>
<accession>A0A8K9WTA6</accession>
<dbReference type="GO" id="GO:0005737">
    <property type="term" value="C:cytoplasm"/>
    <property type="evidence" value="ECO:0007669"/>
    <property type="project" value="TreeGrafter"/>
</dbReference>
<dbReference type="InterPro" id="IPR011993">
    <property type="entry name" value="PH-like_dom_sf"/>
</dbReference>
<reference evidence="3" key="2">
    <citation type="submission" date="2025-08" db="UniProtKB">
        <authorList>
            <consortium name="Ensembl"/>
        </authorList>
    </citation>
    <scope>IDENTIFICATION</scope>
</reference>
<dbReference type="Proteomes" id="UP000694395">
    <property type="component" value="Chromosome 22"/>
</dbReference>